<name>A0AAV4MYP0_CAEEX</name>
<sequence length="79" mass="8820">MIAKHQIGEGKKPQEILERGHRSSKSSAPNVDDQKLKTVSPISHQKNNSHPEKRVPDVAYRKSLGINSYSIAVFGNKKK</sequence>
<dbReference type="EMBL" id="BPLR01002650">
    <property type="protein sequence ID" value="GIX76109.1"/>
    <property type="molecule type" value="Genomic_DNA"/>
</dbReference>
<evidence type="ECO:0000313" key="3">
    <source>
        <dbReference type="Proteomes" id="UP001054945"/>
    </source>
</evidence>
<comment type="caution">
    <text evidence="2">The sequence shown here is derived from an EMBL/GenBank/DDBJ whole genome shotgun (WGS) entry which is preliminary data.</text>
</comment>
<feature type="compositionally biased region" description="Basic and acidic residues" evidence="1">
    <location>
        <begin position="1"/>
        <end position="21"/>
    </location>
</feature>
<organism evidence="2 3">
    <name type="scientific">Caerostris extrusa</name>
    <name type="common">Bark spider</name>
    <name type="synonym">Caerostris bankana</name>
    <dbReference type="NCBI Taxonomy" id="172846"/>
    <lineage>
        <taxon>Eukaryota</taxon>
        <taxon>Metazoa</taxon>
        <taxon>Ecdysozoa</taxon>
        <taxon>Arthropoda</taxon>
        <taxon>Chelicerata</taxon>
        <taxon>Arachnida</taxon>
        <taxon>Araneae</taxon>
        <taxon>Araneomorphae</taxon>
        <taxon>Entelegynae</taxon>
        <taxon>Araneoidea</taxon>
        <taxon>Araneidae</taxon>
        <taxon>Caerostris</taxon>
    </lineage>
</organism>
<feature type="region of interest" description="Disordered" evidence="1">
    <location>
        <begin position="1"/>
        <end position="55"/>
    </location>
</feature>
<proteinExistence type="predicted"/>
<protein>
    <submittedName>
        <fullName evidence="2">Uncharacterized protein</fullName>
    </submittedName>
</protein>
<dbReference type="Proteomes" id="UP001054945">
    <property type="component" value="Unassembled WGS sequence"/>
</dbReference>
<dbReference type="AlphaFoldDB" id="A0AAV4MYP0"/>
<evidence type="ECO:0000256" key="1">
    <source>
        <dbReference type="SAM" id="MobiDB-lite"/>
    </source>
</evidence>
<keyword evidence="3" id="KW-1185">Reference proteome</keyword>
<evidence type="ECO:0000313" key="2">
    <source>
        <dbReference type="EMBL" id="GIX76109.1"/>
    </source>
</evidence>
<reference evidence="2 3" key="1">
    <citation type="submission" date="2021-06" db="EMBL/GenBank/DDBJ databases">
        <title>Caerostris extrusa draft genome.</title>
        <authorList>
            <person name="Kono N."/>
            <person name="Arakawa K."/>
        </authorList>
    </citation>
    <scope>NUCLEOTIDE SEQUENCE [LARGE SCALE GENOMIC DNA]</scope>
</reference>
<accession>A0AAV4MYP0</accession>
<gene>
    <name evidence="2" type="ORF">CEXT_502021</name>
</gene>